<dbReference type="Proteomes" id="UP001189429">
    <property type="component" value="Unassembled WGS sequence"/>
</dbReference>
<organism evidence="2 3">
    <name type="scientific">Prorocentrum cordatum</name>
    <dbReference type="NCBI Taxonomy" id="2364126"/>
    <lineage>
        <taxon>Eukaryota</taxon>
        <taxon>Sar</taxon>
        <taxon>Alveolata</taxon>
        <taxon>Dinophyceae</taxon>
        <taxon>Prorocentrales</taxon>
        <taxon>Prorocentraceae</taxon>
        <taxon>Prorocentrum</taxon>
    </lineage>
</organism>
<feature type="non-terminal residue" evidence="2">
    <location>
        <position position="1"/>
    </location>
</feature>
<comment type="caution">
    <text evidence="2">The sequence shown here is derived from an EMBL/GenBank/DDBJ whole genome shotgun (WGS) entry which is preliminary data.</text>
</comment>
<evidence type="ECO:0000256" key="1">
    <source>
        <dbReference type="SAM" id="MobiDB-lite"/>
    </source>
</evidence>
<accession>A0ABN9S3K4</accession>
<protein>
    <submittedName>
        <fullName evidence="2">Uncharacterized protein</fullName>
    </submittedName>
</protein>
<reference evidence="2" key="1">
    <citation type="submission" date="2023-10" db="EMBL/GenBank/DDBJ databases">
        <authorList>
            <person name="Chen Y."/>
            <person name="Shah S."/>
            <person name="Dougan E. K."/>
            <person name="Thang M."/>
            <person name="Chan C."/>
        </authorList>
    </citation>
    <scope>NUCLEOTIDE SEQUENCE [LARGE SCALE GENOMIC DNA]</scope>
</reference>
<gene>
    <name evidence="2" type="ORF">PCOR1329_LOCUS25153</name>
</gene>
<dbReference type="EMBL" id="CAUYUJ010008768">
    <property type="protein sequence ID" value="CAK0824876.1"/>
    <property type="molecule type" value="Genomic_DNA"/>
</dbReference>
<evidence type="ECO:0000313" key="3">
    <source>
        <dbReference type="Proteomes" id="UP001189429"/>
    </source>
</evidence>
<feature type="compositionally biased region" description="Acidic residues" evidence="1">
    <location>
        <begin position="79"/>
        <end position="97"/>
    </location>
</feature>
<name>A0ABN9S3K4_9DINO</name>
<feature type="region of interest" description="Disordered" evidence="1">
    <location>
        <begin position="70"/>
        <end position="114"/>
    </location>
</feature>
<feature type="compositionally biased region" description="Acidic residues" evidence="1">
    <location>
        <begin position="16"/>
        <end position="26"/>
    </location>
</feature>
<sequence length="114" mass="13048">RGAPASKDSKDQVENEKEEEEEVAEEEERWLHRLCADASRCAGSSRIGAPQFPAPAAVRAAACLRGALRPYSSRRIPKEEEEEEEKEEEEEEEEEEEVPKVECSRKHEKLRLDL</sequence>
<proteinExistence type="predicted"/>
<evidence type="ECO:0000313" key="2">
    <source>
        <dbReference type="EMBL" id="CAK0824876.1"/>
    </source>
</evidence>
<feature type="region of interest" description="Disordered" evidence="1">
    <location>
        <begin position="1"/>
        <end position="26"/>
    </location>
</feature>
<feature type="compositionally biased region" description="Basic and acidic residues" evidence="1">
    <location>
        <begin position="98"/>
        <end position="114"/>
    </location>
</feature>
<keyword evidence="3" id="KW-1185">Reference proteome</keyword>